<evidence type="ECO:0000313" key="2">
    <source>
        <dbReference type="EMBL" id="KAF1849597.1"/>
    </source>
</evidence>
<dbReference type="InterPro" id="IPR052895">
    <property type="entry name" value="HetReg/Transcr_Mod"/>
</dbReference>
<organism evidence="2 3">
    <name type="scientific">Cucurbitaria berberidis CBS 394.84</name>
    <dbReference type="NCBI Taxonomy" id="1168544"/>
    <lineage>
        <taxon>Eukaryota</taxon>
        <taxon>Fungi</taxon>
        <taxon>Dikarya</taxon>
        <taxon>Ascomycota</taxon>
        <taxon>Pezizomycotina</taxon>
        <taxon>Dothideomycetes</taxon>
        <taxon>Pleosporomycetidae</taxon>
        <taxon>Pleosporales</taxon>
        <taxon>Pleosporineae</taxon>
        <taxon>Cucurbitariaceae</taxon>
        <taxon>Cucurbitaria</taxon>
    </lineage>
</organism>
<name>A0A9P4GQQ6_9PLEO</name>
<dbReference type="Pfam" id="PF06985">
    <property type="entry name" value="HET"/>
    <property type="match status" value="1"/>
</dbReference>
<sequence length="627" mass="71339">MTDTQSWSRVLSRADQKRNVCAIDRNVPQSSVTYRYQPLETAESIRLLKIDGDPPFDVQYSIVHTTITTAPDYETLSYVWGTPNRTSTISLYDGSLLRVTKYLKSALPHISKHCLTRFIWIDQISINQDDLLEKNHQVPLMRSIYSGCYCVIVWLGRLSMLPIENTSLEDIFSCVNELEVRRRQASGPISQEPLDSRFKKIAQSEEASWDLAEDLRDIVTSPWSTRGWVFQEAVLPRDSKLILGEPLIYKKGGTVSLEGLNRTLTAYYDNMTATHLTADYSLRQNEFQSFLAILKGWSDHVYFFGPRPPFEHVLSLYSPRAKTTCALDQLYAFFGLNDNQFINLPISYETRMEDALVSTTQGIIRGTLRLDIFECIPRIGVISIDLPSWVPNFVQPRSTAPFTRPVTYGVWNTPQPLGNIWLGYCDARTLHAYGRRIDTIQADLLDGNGNGYPTSDKEYIRILSYACSLTPKDAGSPTMERLLRALVAGDHGIPLRGNEPLSWQKEDVDTVASFISARMSDSLLGNTSEHYRQIKKHLEDFMTCKKQTMFDRDLYLTRLGRFATGTRLRPGDVICILHGCTHPVALRARKASTFEVLGTCYLEGWMDAWNNGMVDWDVHDTEEFVLV</sequence>
<reference evidence="2" key="1">
    <citation type="submission" date="2020-01" db="EMBL/GenBank/DDBJ databases">
        <authorList>
            <consortium name="DOE Joint Genome Institute"/>
            <person name="Haridas S."/>
            <person name="Albert R."/>
            <person name="Binder M."/>
            <person name="Bloem J."/>
            <person name="Labutti K."/>
            <person name="Salamov A."/>
            <person name="Andreopoulos B."/>
            <person name="Baker S.E."/>
            <person name="Barry K."/>
            <person name="Bills G."/>
            <person name="Bluhm B.H."/>
            <person name="Cannon C."/>
            <person name="Castanera R."/>
            <person name="Culley D.E."/>
            <person name="Daum C."/>
            <person name="Ezra D."/>
            <person name="Gonzalez J.B."/>
            <person name="Henrissat B."/>
            <person name="Kuo A."/>
            <person name="Liang C."/>
            <person name="Lipzen A."/>
            <person name="Lutzoni F."/>
            <person name="Magnuson J."/>
            <person name="Mondo S."/>
            <person name="Nolan M."/>
            <person name="Ohm R."/>
            <person name="Pangilinan J."/>
            <person name="Park H.-J."/>
            <person name="Ramirez L."/>
            <person name="Alfaro M."/>
            <person name="Sun H."/>
            <person name="Tritt A."/>
            <person name="Yoshinaga Y."/>
            <person name="Zwiers L.-H."/>
            <person name="Turgeon B.G."/>
            <person name="Goodwin S.B."/>
            <person name="Spatafora J.W."/>
            <person name="Crous P.W."/>
            <person name="Grigoriev I.V."/>
        </authorList>
    </citation>
    <scope>NUCLEOTIDE SEQUENCE</scope>
    <source>
        <strain evidence="2">CBS 394.84</strain>
    </source>
</reference>
<dbReference type="GeneID" id="63854724"/>
<dbReference type="InterPro" id="IPR010730">
    <property type="entry name" value="HET"/>
</dbReference>
<keyword evidence="3" id="KW-1185">Reference proteome</keyword>
<dbReference type="RefSeq" id="XP_040792160.1">
    <property type="nucleotide sequence ID" value="XM_040937474.1"/>
</dbReference>
<dbReference type="AlphaFoldDB" id="A0A9P4GQQ6"/>
<dbReference type="OrthoDB" id="5386682at2759"/>
<proteinExistence type="predicted"/>
<protein>
    <submittedName>
        <fullName evidence="2">HET-domain-containing protein</fullName>
    </submittedName>
</protein>
<comment type="caution">
    <text evidence="2">The sequence shown here is derived from an EMBL/GenBank/DDBJ whole genome shotgun (WGS) entry which is preliminary data.</text>
</comment>
<dbReference type="PANTHER" id="PTHR24148">
    <property type="entry name" value="ANKYRIN REPEAT DOMAIN-CONTAINING PROTEIN 39 HOMOLOG-RELATED"/>
    <property type="match status" value="1"/>
</dbReference>
<dbReference type="Proteomes" id="UP000800039">
    <property type="component" value="Unassembled WGS sequence"/>
</dbReference>
<evidence type="ECO:0000259" key="1">
    <source>
        <dbReference type="Pfam" id="PF06985"/>
    </source>
</evidence>
<dbReference type="EMBL" id="ML976614">
    <property type="protein sequence ID" value="KAF1849597.1"/>
    <property type="molecule type" value="Genomic_DNA"/>
</dbReference>
<dbReference type="PANTHER" id="PTHR24148:SF64">
    <property type="entry name" value="HETEROKARYON INCOMPATIBILITY DOMAIN-CONTAINING PROTEIN"/>
    <property type="match status" value="1"/>
</dbReference>
<feature type="domain" description="Heterokaryon incompatibility" evidence="1">
    <location>
        <begin position="73"/>
        <end position="232"/>
    </location>
</feature>
<accession>A0A9P4GQQ6</accession>
<gene>
    <name evidence="2" type="ORF">K460DRAFT_411448</name>
</gene>
<evidence type="ECO:0000313" key="3">
    <source>
        <dbReference type="Proteomes" id="UP000800039"/>
    </source>
</evidence>